<dbReference type="InterPro" id="IPR058130">
    <property type="entry name" value="PEA_transf_C"/>
</dbReference>
<dbReference type="PATRIC" id="fig|1560201.3.peg.974"/>
<feature type="transmembrane region" description="Helical" evidence="8">
    <location>
        <begin position="73"/>
        <end position="99"/>
    </location>
</feature>
<dbReference type="InterPro" id="IPR012549">
    <property type="entry name" value="EptA-like_N"/>
</dbReference>
<sequence>MNFIKSLTQQKLSILLALYIGILLNLPVFYRRFDPLLTHSSLKSWLSATAEVVAIVLLTFFLMRILSLGGKIFYRIVASLMVLISVAASYYMAFFNVVIGYGIVASVMTTDIDLSKEAVGFQFVIWMVLVSALPLLMIWRNKLTLTLLEQLKTPGQRIKPLMVMLVSLALVYLPIRYFDQAQSKQEKITNIDLPSYGGVVAHSYLPSNWLAALGLFAYTRADESMNDQDLLDPAQKFTYVAPAGLDDTYVVFVIGETTRWDHMGILGYERDTTPKLSKEKNLVAFRGESCDTATKLSLRCMFVREGGAMDNPGRTLKEQNVFAVLKELGFSSELFAMQSEVWFYNNTDADNYAFREQIGSEKRNQGKPVDDMLLVPELKASVDRHPQGKHLVVLHTKGSHYLYSQRYPREFARYQPECMGVDDFCSKDQLINAFDNSVLYTDTVLDSIYDQLRDKKAIVFYASDHGESIAENMHLHGTPREMAPPEQFRVPMIVWASDKYLADADNKRAFERLQAQQRLGKTHRHVELFDTILGCLGYTSPDGGINPANNWCQAPAKPAQDHS</sequence>
<dbReference type="OrthoDB" id="9786870at2"/>
<keyword evidence="14" id="KW-1185">Reference proteome</keyword>
<dbReference type="Pfam" id="PF00884">
    <property type="entry name" value="Sulfatase"/>
    <property type="match status" value="1"/>
</dbReference>
<dbReference type="EMBL" id="JRXF01000005">
    <property type="protein sequence ID" value="KOC94535.1"/>
    <property type="molecule type" value="Genomic_DNA"/>
</dbReference>
<dbReference type="Proteomes" id="UP000036851">
    <property type="component" value="Unassembled WGS sequence"/>
</dbReference>
<evidence type="ECO:0000256" key="1">
    <source>
        <dbReference type="ARBA" id="ARBA00004429"/>
    </source>
</evidence>
<evidence type="ECO:0000313" key="13">
    <source>
        <dbReference type="Proteomes" id="UP000036851"/>
    </source>
</evidence>
<evidence type="ECO:0000313" key="12">
    <source>
        <dbReference type="EMBL" id="KOC94535.1"/>
    </source>
</evidence>
<dbReference type="GO" id="GO:0005886">
    <property type="term" value="C:plasma membrane"/>
    <property type="evidence" value="ECO:0007669"/>
    <property type="project" value="UniProtKB-SubCell"/>
</dbReference>
<name>A0A0L7TGR3_9GAMM</name>
<dbReference type="GO" id="GO:0043838">
    <property type="term" value="F:phosphatidylethanolamine:Kdo2-lipid A phosphoethanolamine transferase activity"/>
    <property type="evidence" value="ECO:0007669"/>
    <property type="project" value="TreeGrafter"/>
</dbReference>
<dbReference type="CDD" id="cd16017">
    <property type="entry name" value="LptA"/>
    <property type="match status" value="1"/>
</dbReference>
<feature type="transmembrane region" description="Helical" evidence="8">
    <location>
        <begin position="160"/>
        <end position="178"/>
    </location>
</feature>
<gene>
    <name evidence="11" type="ORF">NG42_04505</name>
    <name evidence="12" type="ORF">NG43_05000</name>
</gene>
<evidence type="ECO:0000313" key="14">
    <source>
        <dbReference type="Proteomes" id="UP000037088"/>
    </source>
</evidence>
<comment type="caution">
    <text evidence="12">The sequence shown here is derived from an EMBL/GenBank/DDBJ whole genome shotgun (WGS) entry which is preliminary data.</text>
</comment>
<dbReference type="NCBIfam" id="NF008593">
    <property type="entry name" value="PRK11560.1"/>
    <property type="match status" value="1"/>
</dbReference>
<dbReference type="SUPFAM" id="SSF53649">
    <property type="entry name" value="Alkaline phosphatase-like"/>
    <property type="match status" value="1"/>
</dbReference>
<dbReference type="Proteomes" id="UP000037088">
    <property type="component" value="Unassembled WGS sequence"/>
</dbReference>
<dbReference type="InterPro" id="IPR017850">
    <property type="entry name" value="Alkaline_phosphatase_core_sf"/>
</dbReference>
<feature type="domain" description="Sulfatase N-terminal" evidence="9">
    <location>
        <begin position="249"/>
        <end position="538"/>
    </location>
</feature>
<dbReference type="GO" id="GO:0009244">
    <property type="term" value="P:lipopolysaccharide core region biosynthetic process"/>
    <property type="evidence" value="ECO:0007669"/>
    <property type="project" value="TreeGrafter"/>
</dbReference>
<comment type="subcellular location">
    <subcellularLocation>
        <location evidence="1">Cell inner membrane</location>
        <topology evidence="1">Multi-pass membrane protein</topology>
    </subcellularLocation>
</comment>
<dbReference type="EMBL" id="JRXE01000005">
    <property type="protein sequence ID" value="KOC91514.1"/>
    <property type="molecule type" value="Genomic_DNA"/>
</dbReference>
<dbReference type="AlphaFoldDB" id="A0A0L7TGR3"/>
<dbReference type="STRING" id="1560201.NG42_04505"/>
<evidence type="ECO:0000256" key="5">
    <source>
        <dbReference type="ARBA" id="ARBA00022692"/>
    </source>
</evidence>
<dbReference type="InterPro" id="IPR000917">
    <property type="entry name" value="Sulfatase_N"/>
</dbReference>
<reference evidence="13 14" key="1">
    <citation type="journal article" date="2015" name="Int. J. Syst. Evol. Microbiol.">
        <title>Erwinia iniecta sp. nov., isolated from Russian wheat aphids (Diuraphis noxia).</title>
        <authorList>
            <person name="Campillo T."/>
            <person name="Luna E."/>
            <person name="Portier P."/>
            <person name="Fischer-Le Saux M."/>
            <person name="Lapitan N."/>
            <person name="Tisserat N.A."/>
            <person name="Leach J.E."/>
        </authorList>
    </citation>
    <scope>NUCLEOTIDE SEQUENCE [LARGE SCALE GENOMIC DNA]</scope>
    <source>
        <strain evidence="11 14">B120</strain>
        <strain evidence="12 13">B149</strain>
    </source>
</reference>
<dbReference type="Gene3D" id="3.40.720.10">
    <property type="entry name" value="Alkaline Phosphatase, subunit A"/>
    <property type="match status" value="1"/>
</dbReference>
<feature type="transmembrane region" description="Helical" evidence="8">
    <location>
        <begin position="12"/>
        <end position="33"/>
    </location>
</feature>
<dbReference type="RefSeq" id="WP_052898077.1">
    <property type="nucleotide sequence ID" value="NZ_JRXE01000005.1"/>
</dbReference>
<dbReference type="PANTHER" id="PTHR30443:SF3">
    <property type="entry name" value="KDO(2)-LIPID A PHOSPHOETHANOLAMINE 7''-TRANSFERASE"/>
    <property type="match status" value="1"/>
</dbReference>
<evidence type="ECO:0000259" key="10">
    <source>
        <dbReference type="Pfam" id="PF08019"/>
    </source>
</evidence>
<evidence type="ECO:0000313" key="11">
    <source>
        <dbReference type="EMBL" id="KOC91514.1"/>
    </source>
</evidence>
<keyword evidence="2" id="KW-1003">Cell membrane</keyword>
<evidence type="ECO:0000259" key="9">
    <source>
        <dbReference type="Pfam" id="PF00884"/>
    </source>
</evidence>
<dbReference type="InterPro" id="IPR040423">
    <property type="entry name" value="PEA_transferase"/>
</dbReference>
<feature type="transmembrane region" description="Helical" evidence="8">
    <location>
        <begin position="45"/>
        <end position="66"/>
    </location>
</feature>
<evidence type="ECO:0000256" key="7">
    <source>
        <dbReference type="ARBA" id="ARBA00023136"/>
    </source>
</evidence>
<evidence type="ECO:0000256" key="2">
    <source>
        <dbReference type="ARBA" id="ARBA00022475"/>
    </source>
</evidence>
<evidence type="ECO:0000256" key="8">
    <source>
        <dbReference type="SAM" id="Phobius"/>
    </source>
</evidence>
<evidence type="ECO:0000256" key="3">
    <source>
        <dbReference type="ARBA" id="ARBA00022519"/>
    </source>
</evidence>
<keyword evidence="4 12" id="KW-0808">Transferase</keyword>
<evidence type="ECO:0000256" key="6">
    <source>
        <dbReference type="ARBA" id="ARBA00022989"/>
    </source>
</evidence>
<keyword evidence="7 8" id="KW-0472">Membrane</keyword>
<organism evidence="12 13">
    <name type="scientific">Winslowiella iniecta</name>
    <dbReference type="NCBI Taxonomy" id="1560201"/>
    <lineage>
        <taxon>Bacteria</taxon>
        <taxon>Pseudomonadati</taxon>
        <taxon>Pseudomonadota</taxon>
        <taxon>Gammaproteobacteria</taxon>
        <taxon>Enterobacterales</taxon>
        <taxon>Erwiniaceae</taxon>
        <taxon>Winslowiella</taxon>
    </lineage>
</organism>
<keyword evidence="5 8" id="KW-0812">Transmembrane</keyword>
<feature type="transmembrane region" description="Helical" evidence="8">
    <location>
        <begin position="119"/>
        <end position="139"/>
    </location>
</feature>
<evidence type="ECO:0000256" key="4">
    <source>
        <dbReference type="ARBA" id="ARBA00022679"/>
    </source>
</evidence>
<feature type="domain" description="Phosphoethanolamine transferase N-terminal" evidence="10">
    <location>
        <begin position="58"/>
        <end position="174"/>
    </location>
</feature>
<dbReference type="PANTHER" id="PTHR30443">
    <property type="entry name" value="INNER MEMBRANE PROTEIN"/>
    <property type="match status" value="1"/>
</dbReference>
<protein>
    <submittedName>
        <fullName evidence="12">Phosphoethanolamine transferase</fullName>
    </submittedName>
</protein>
<dbReference type="Pfam" id="PF08019">
    <property type="entry name" value="EptA_B_N"/>
    <property type="match status" value="1"/>
</dbReference>
<keyword evidence="6 8" id="KW-1133">Transmembrane helix</keyword>
<keyword evidence="3" id="KW-0997">Cell inner membrane</keyword>
<accession>A0A0L7TGR3</accession>
<proteinExistence type="predicted"/>
<dbReference type="GO" id="GO:0009245">
    <property type="term" value="P:lipid A biosynthetic process"/>
    <property type="evidence" value="ECO:0007669"/>
    <property type="project" value="TreeGrafter"/>
</dbReference>